<dbReference type="OrthoDB" id="9772584at2"/>
<accession>A0A162KWA6</accession>
<dbReference type="PROSITE" id="PS00070">
    <property type="entry name" value="ALDEHYDE_DEHYDR_CYS"/>
    <property type="match status" value="1"/>
</dbReference>
<dbReference type="GeneID" id="97239647"/>
<evidence type="ECO:0000259" key="3">
    <source>
        <dbReference type="Pfam" id="PF00171"/>
    </source>
</evidence>
<name>A0A162KWA6_9PROT</name>
<protein>
    <submittedName>
        <fullName evidence="4">Aldehyde dehydrogenase</fullName>
    </submittedName>
</protein>
<evidence type="ECO:0000313" key="5">
    <source>
        <dbReference type="Proteomes" id="UP000075787"/>
    </source>
</evidence>
<feature type="domain" description="Aldehyde dehydrogenase" evidence="3">
    <location>
        <begin position="31"/>
        <end position="496"/>
    </location>
</feature>
<comment type="caution">
    <text evidence="4">The sequence shown here is derived from an EMBL/GenBank/DDBJ whole genome shotgun (WGS) entry which is preliminary data.</text>
</comment>
<dbReference type="FunFam" id="3.40.605.10:FF:000001">
    <property type="entry name" value="Aldehyde dehydrogenase 1"/>
    <property type="match status" value="1"/>
</dbReference>
<dbReference type="InterPro" id="IPR016162">
    <property type="entry name" value="Ald_DH_N"/>
</dbReference>
<dbReference type="Proteomes" id="UP000075787">
    <property type="component" value="Unassembled WGS sequence"/>
</dbReference>
<organism evidence="4 5">
    <name type="scientific">Tistrella mobilis</name>
    <dbReference type="NCBI Taxonomy" id="171437"/>
    <lineage>
        <taxon>Bacteria</taxon>
        <taxon>Pseudomonadati</taxon>
        <taxon>Pseudomonadota</taxon>
        <taxon>Alphaproteobacteria</taxon>
        <taxon>Geminicoccales</taxon>
        <taxon>Geminicoccaceae</taxon>
        <taxon>Tistrella</taxon>
    </lineage>
</organism>
<dbReference type="InterPro" id="IPR016161">
    <property type="entry name" value="Ald_DH/histidinol_DH"/>
</dbReference>
<dbReference type="EMBL" id="LPZR01000157">
    <property type="protein sequence ID" value="KYO52301.1"/>
    <property type="molecule type" value="Genomic_DNA"/>
</dbReference>
<dbReference type="Gene3D" id="3.40.309.10">
    <property type="entry name" value="Aldehyde Dehydrogenase, Chain A, domain 2"/>
    <property type="match status" value="1"/>
</dbReference>
<dbReference type="FunFam" id="3.40.309.10:FF:000012">
    <property type="entry name" value="Betaine aldehyde dehydrogenase"/>
    <property type="match status" value="1"/>
</dbReference>
<keyword evidence="2" id="KW-0560">Oxidoreductase</keyword>
<dbReference type="InterPro" id="IPR016160">
    <property type="entry name" value="Ald_DH_CS_CYS"/>
</dbReference>
<dbReference type="AlphaFoldDB" id="A0A162KWA6"/>
<dbReference type="RefSeq" id="WP_062764433.1">
    <property type="nucleotide sequence ID" value="NZ_CP121043.1"/>
</dbReference>
<dbReference type="GO" id="GO:0004030">
    <property type="term" value="F:aldehyde dehydrogenase [NAD(P)+] activity"/>
    <property type="evidence" value="ECO:0007669"/>
    <property type="project" value="UniProtKB-ARBA"/>
</dbReference>
<dbReference type="Gene3D" id="3.40.605.10">
    <property type="entry name" value="Aldehyde Dehydrogenase, Chain A, domain 1"/>
    <property type="match status" value="1"/>
</dbReference>
<evidence type="ECO:0000256" key="1">
    <source>
        <dbReference type="ARBA" id="ARBA00009986"/>
    </source>
</evidence>
<dbReference type="CDD" id="cd07112">
    <property type="entry name" value="ALDH_GABALDH-PuuC"/>
    <property type="match status" value="1"/>
</dbReference>
<evidence type="ECO:0000313" key="4">
    <source>
        <dbReference type="EMBL" id="KYO52301.1"/>
    </source>
</evidence>
<sequence>MPFDLKTAGYWTALASRLKPDTGLFIDGDFVEARGGGRFATINPATDAVLAEVARGGAVDIDRAVASARRAFRTAPWARIPPRARMEVLYRFADLIEAHAEAFAVLDAQDMGKPIAEMLTIDVPGSLACFRFMAEAADKITGSTTATGEQALHYILRQPLGVVGCIVPWNYPLMMAAWKIAPALAAGNAVVLKPAEQSPLSALLLGRLFVEAGGPPGILNVVPGFGEEAGQALARHMDVDKIAFTGSGEVGGLMMEYAGQSNLKHVSTECGGKSPHVIMADAPDLDAAVNTAVAGIYGNQGEVCSAGSRILVERAILPDVLDAFAARTRETVRVGDPLDPATTLGPLVTRSHQRRVLDYIDTGRAEGARLAFGGVVPPGCEGGAYVAPTLFADVDNGMRIASEEIFGPVGAVIPFDGLDEALRIANDTVYGLAAGLWTRDLTKAHRFAAGVECGMVWINGYMNGDMTQPWGGWKQTGNGRDKCFEAVVAHTQTKSVWVTLG</sequence>
<gene>
    <name evidence="4" type="ORF">AUP44_00705</name>
</gene>
<dbReference type="SUPFAM" id="SSF53720">
    <property type="entry name" value="ALDH-like"/>
    <property type="match status" value="1"/>
</dbReference>
<dbReference type="InterPro" id="IPR016163">
    <property type="entry name" value="Ald_DH_C"/>
</dbReference>
<proteinExistence type="inferred from homology"/>
<evidence type="ECO:0000256" key="2">
    <source>
        <dbReference type="ARBA" id="ARBA00023002"/>
    </source>
</evidence>
<dbReference type="InterPro" id="IPR015590">
    <property type="entry name" value="Aldehyde_DH_dom"/>
</dbReference>
<dbReference type="Pfam" id="PF00171">
    <property type="entry name" value="Aldedh"/>
    <property type="match status" value="1"/>
</dbReference>
<comment type="similarity">
    <text evidence="1">Belongs to the aldehyde dehydrogenase family.</text>
</comment>
<reference evidence="4 5" key="1">
    <citation type="submission" date="2015-12" db="EMBL/GenBank/DDBJ databases">
        <title>Genome sequence of Tistrella mobilis MCCC 1A02139.</title>
        <authorList>
            <person name="Lu L."/>
            <person name="Lai Q."/>
            <person name="Shao Z."/>
            <person name="Qian P."/>
        </authorList>
    </citation>
    <scope>NUCLEOTIDE SEQUENCE [LARGE SCALE GENOMIC DNA]</scope>
    <source>
        <strain evidence="4 5">MCCC 1A02139</strain>
    </source>
</reference>
<dbReference type="PANTHER" id="PTHR11699">
    <property type="entry name" value="ALDEHYDE DEHYDROGENASE-RELATED"/>
    <property type="match status" value="1"/>
</dbReference>